<feature type="signal peptide" evidence="6">
    <location>
        <begin position="1"/>
        <end position="38"/>
    </location>
</feature>
<dbReference type="PROSITE" id="PS50835">
    <property type="entry name" value="IG_LIKE"/>
    <property type="match status" value="1"/>
</dbReference>
<evidence type="ECO:0000259" key="7">
    <source>
        <dbReference type="PROSITE" id="PS50835"/>
    </source>
</evidence>
<evidence type="ECO:0000256" key="2">
    <source>
        <dbReference type="ARBA" id="ARBA00023157"/>
    </source>
</evidence>
<dbReference type="AlphaFoldDB" id="A0A7J7FNR4"/>
<feature type="region of interest" description="Disordered" evidence="4">
    <location>
        <begin position="145"/>
        <end position="179"/>
    </location>
</feature>
<dbReference type="SMART" id="SM00409">
    <property type="entry name" value="IG"/>
    <property type="match status" value="1"/>
</dbReference>
<dbReference type="SUPFAM" id="SSF48726">
    <property type="entry name" value="Immunoglobulin"/>
    <property type="match status" value="1"/>
</dbReference>
<dbReference type="PANTHER" id="PTHR16423:SF7">
    <property type="entry name" value="NATURAL CYTOTOXICITY TRIGGERING RECEPTOR 2"/>
    <property type="match status" value="1"/>
</dbReference>
<protein>
    <recommendedName>
        <fullName evidence="7">Ig-like domain-containing protein</fullName>
    </recommendedName>
</protein>
<dbReference type="GO" id="GO:0038023">
    <property type="term" value="F:signaling receptor activity"/>
    <property type="evidence" value="ECO:0007669"/>
    <property type="project" value="TreeGrafter"/>
</dbReference>
<feature type="compositionally biased region" description="Pro residues" evidence="4">
    <location>
        <begin position="272"/>
        <end position="291"/>
    </location>
</feature>
<dbReference type="InterPro" id="IPR003599">
    <property type="entry name" value="Ig_sub"/>
</dbReference>
<dbReference type="CDD" id="cd05716">
    <property type="entry name" value="IgV_pIgR_like"/>
    <property type="match status" value="1"/>
</dbReference>
<dbReference type="InterPro" id="IPR007110">
    <property type="entry name" value="Ig-like_dom"/>
</dbReference>
<dbReference type="EMBL" id="JACDTQ010000017">
    <property type="protein sequence ID" value="KAF5929695.1"/>
    <property type="molecule type" value="Genomic_DNA"/>
</dbReference>
<evidence type="ECO:0000313" key="8">
    <source>
        <dbReference type="EMBL" id="KAF5929695.1"/>
    </source>
</evidence>
<feature type="transmembrane region" description="Helical" evidence="5">
    <location>
        <begin position="186"/>
        <end position="206"/>
    </location>
</feature>
<evidence type="ECO:0000256" key="1">
    <source>
        <dbReference type="ARBA" id="ARBA00022729"/>
    </source>
</evidence>
<gene>
    <name evidence="8" type="ORF">HPG69_002418</name>
</gene>
<sequence>GNAVSVPRQARELTSPCPAMGPNLFLLLLLGLTGQGWADSLPEKLQAPVGGSILVQCHYRPQDIKAEKVWCRFLPEGCQTLVSSAVDRRAPGSRRTFLTDLGSGLLQVEMVTLREEDAGEYGCVVEGTAGLQTVHRVALEVLPAPPGLNGEEKETYKAGSLSDGPSSDPEGSASPLEPSWDKSTPLIWGAVLLLVLLVAAAVLFAVMAKRKGNRRGVCGRFQSSGVPGTAPSSVVHHISDSGLAVDLPSDVPYVRLDSPPSFDNTTYTSLPLDPPSGKPPPLAPSSSPPLPAEVLTCSKPVTYATVVSPGGQQDGGAFCEPAQDPPNSQSPPS</sequence>
<proteinExistence type="predicted"/>
<accession>A0A7J7FNR4</accession>
<reference evidence="8 9" key="1">
    <citation type="journal article" date="2020" name="Mol. Biol. Evol.">
        <title>Interspecific Gene Flow and the Evolution of Specialization in Black and White Rhinoceros.</title>
        <authorList>
            <person name="Moodley Y."/>
            <person name="Westbury M.V."/>
            <person name="Russo I.M."/>
            <person name="Gopalakrishnan S."/>
            <person name="Rakotoarivelo A."/>
            <person name="Olsen R.A."/>
            <person name="Prost S."/>
            <person name="Tunstall T."/>
            <person name="Ryder O.A."/>
            <person name="Dalen L."/>
            <person name="Bruford M.W."/>
        </authorList>
    </citation>
    <scope>NUCLEOTIDE SEQUENCE [LARGE SCALE GENOMIC DNA]</scope>
    <source>
        <strain evidence="8">SBR-YM</strain>
        <tissue evidence="8">Skin</tissue>
    </source>
</reference>
<feature type="non-terminal residue" evidence="8">
    <location>
        <position position="333"/>
    </location>
</feature>
<feature type="region of interest" description="Disordered" evidence="4">
    <location>
        <begin position="256"/>
        <end position="293"/>
    </location>
</feature>
<feature type="domain" description="Ig-like" evidence="7">
    <location>
        <begin position="22"/>
        <end position="138"/>
    </location>
</feature>
<keyword evidence="5" id="KW-1133">Transmembrane helix</keyword>
<dbReference type="InterPro" id="IPR052314">
    <property type="entry name" value="Immune_rcpt_domain"/>
</dbReference>
<dbReference type="Proteomes" id="UP000551758">
    <property type="component" value="Unassembled WGS sequence"/>
</dbReference>
<keyword evidence="9" id="KW-1185">Reference proteome</keyword>
<dbReference type="PANTHER" id="PTHR16423">
    <property type="entry name" value="TREM-LIKE TRANSCRIPT PROTEIN"/>
    <property type="match status" value="1"/>
</dbReference>
<name>A0A7J7FNR4_DICBM</name>
<evidence type="ECO:0000313" key="9">
    <source>
        <dbReference type="Proteomes" id="UP000551758"/>
    </source>
</evidence>
<keyword evidence="5" id="KW-0472">Membrane</keyword>
<organism evidence="8 9">
    <name type="scientific">Diceros bicornis minor</name>
    <name type="common">South-central black rhinoceros</name>
    <dbReference type="NCBI Taxonomy" id="77932"/>
    <lineage>
        <taxon>Eukaryota</taxon>
        <taxon>Metazoa</taxon>
        <taxon>Chordata</taxon>
        <taxon>Craniata</taxon>
        <taxon>Vertebrata</taxon>
        <taxon>Euteleostomi</taxon>
        <taxon>Mammalia</taxon>
        <taxon>Eutheria</taxon>
        <taxon>Laurasiatheria</taxon>
        <taxon>Perissodactyla</taxon>
        <taxon>Rhinocerotidae</taxon>
        <taxon>Diceros</taxon>
    </lineage>
</organism>
<evidence type="ECO:0000256" key="5">
    <source>
        <dbReference type="SAM" id="Phobius"/>
    </source>
</evidence>
<keyword evidence="1 6" id="KW-0732">Signal</keyword>
<evidence type="ECO:0000256" key="3">
    <source>
        <dbReference type="ARBA" id="ARBA00023319"/>
    </source>
</evidence>
<feature type="region of interest" description="Disordered" evidence="4">
    <location>
        <begin position="306"/>
        <end position="333"/>
    </location>
</feature>
<evidence type="ECO:0000256" key="4">
    <source>
        <dbReference type="SAM" id="MobiDB-lite"/>
    </source>
</evidence>
<keyword evidence="3" id="KW-0393">Immunoglobulin domain</keyword>
<dbReference type="Gene3D" id="2.60.40.10">
    <property type="entry name" value="Immunoglobulins"/>
    <property type="match status" value="1"/>
</dbReference>
<keyword evidence="5" id="KW-0812">Transmembrane</keyword>
<dbReference type="InterPro" id="IPR036179">
    <property type="entry name" value="Ig-like_dom_sf"/>
</dbReference>
<evidence type="ECO:0000256" key="6">
    <source>
        <dbReference type="SAM" id="SignalP"/>
    </source>
</evidence>
<dbReference type="GO" id="GO:0009986">
    <property type="term" value="C:cell surface"/>
    <property type="evidence" value="ECO:0007669"/>
    <property type="project" value="TreeGrafter"/>
</dbReference>
<dbReference type="InterPro" id="IPR013783">
    <property type="entry name" value="Ig-like_fold"/>
</dbReference>
<keyword evidence="2" id="KW-1015">Disulfide bond</keyword>
<comment type="caution">
    <text evidence="8">The sequence shown here is derived from an EMBL/GenBank/DDBJ whole genome shotgun (WGS) entry which is preliminary data.</text>
</comment>
<feature type="chain" id="PRO_5029551256" description="Ig-like domain-containing protein" evidence="6">
    <location>
        <begin position="39"/>
        <end position="333"/>
    </location>
</feature>